<reference evidence="1" key="1">
    <citation type="submission" date="2018-05" db="EMBL/GenBank/DDBJ databases">
        <authorList>
            <person name="Lanie J.A."/>
            <person name="Ng W.-L."/>
            <person name="Kazmierczak K.M."/>
            <person name="Andrzejewski T.M."/>
            <person name="Davidsen T.M."/>
            <person name="Wayne K.J."/>
            <person name="Tettelin H."/>
            <person name="Glass J.I."/>
            <person name="Rusch D."/>
            <person name="Podicherti R."/>
            <person name="Tsui H.-C.T."/>
            <person name="Winkler M.E."/>
        </authorList>
    </citation>
    <scope>NUCLEOTIDE SEQUENCE</scope>
</reference>
<dbReference type="EMBL" id="UINC01137061">
    <property type="protein sequence ID" value="SVD22173.1"/>
    <property type="molecule type" value="Genomic_DNA"/>
</dbReference>
<gene>
    <name evidence="1" type="ORF">METZ01_LOCUS375027</name>
</gene>
<accession>A0A382TJM8</accession>
<name>A0A382TJM8_9ZZZZ</name>
<proteinExistence type="predicted"/>
<protein>
    <submittedName>
        <fullName evidence="1">Uncharacterized protein</fullName>
    </submittedName>
</protein>
<dbReference type="AlphaFoldDB" id="A0A382TJM8"/>
<feature type="non-terminal residue" evidence="1">
    <location>
        <position position="78"/>
    </location>
</feature>
<evidence type="ECO:0000313" key="1">
    <source>
        <dbReference type="EMBL" id="SVD22173.1"/>
    </source>
</evidence>
<organism evidence="1">
    <name type="scientific">marine metagenome</name>
    <dbReference type="NCBI Taxonomy" id="408172"/>
    <lineage>
        <taxon>unclassified sequences</taxon>
        <taxon>metagenomes</taxon>
        <taxon>ecological metagenomes</taxon>
    </lineage>
</organism>
<sequence>MYFSGYIHLYDHSRFKGLPCITSRATSYDFPEVSDGHNPYSELCLKKHHLCHLELAGGKLTFTALDQFVTAYDTWQEP</sequence>